<dbReference type="PANTHER" id="PTHR46250">
    <property type="entry name" value="MYB/SANT-LIKE DNA-BINDING DOMAIN PROTEIN-RELATED"/>
    <property type="match status" value="1"/>
</dbReference>
<dbReference type="AlphaFoldDB" id="A0A2U1LQK4"/>
<comment type="caution">
    <text evidence="2">The sequence shown here is derived from an EMBL/GenBank/DDBJ whole genome shotgun (WGS) entry which is preliminary data.</text>
</comment>
<reference evidence="2 3" key="1">
    <citation type="journal article" date="2018" name="Mol. Plant">
        <title>The genome of Artemisia annua provides insight into the evolution of Asteraceae family and artemisinin biosynthesis.</title>
        <authorList>
            <person name="Shen Q."/>
            <person name="Zhang L."/>
            <person name="Liao Z."/>
            <person name="Wang S."/>
            <person name="Yan T."/>
            <person name="Shi P."/>
            <person name="Liu M."/>
            <person name="Fu X."/>
            <person name="Pan Q."/>
            <person name="Wang Y."/>
            <person name="Lv Z."/>
            <person name="Lu X."/>
            <person name="Zhang F."/>
            <person name="Jiang W."/>
            <person name="Ma Y."/>
            <person name="Chen M."/>
            <person name="Hao X."/>
            <person name="Li L."/>
            <person name="Tang Y."/>
            <person name="Lv G."/>
            <person name="Zhou Y."/>
            <person name="Sun X."/>
            <person name="Brodelius P.E."/>
            <person name="Rose J.K.C."/>
            <person name="Tang K."/>
        </authorList>
    </citation>
    <scope>NUCLEOTIDE SEQUENCE [LARGE SCALE GENOMIC DNA]</scope>
    <source>
        <strain evidence="3">cv. Huhao1</strain>
        <tissue evidence="2">Leaf</tissue>
    </source>
</reference>
<keyword evidence="3" id="KW-1185">Reference proteome</keyword>
<gene>
    <name evidence="2" type="ORF">CTI12_AA464690</name>
</gene>
<evidence type="ECO:0000256" key="1">
    <source>
        <dbReference type="SAM" id="MobiDB-lite"/>
    </source>
</evidence>
<feature type="region of interest" description="Disordered" evidence="1">
    <location>
        <begin position="198"/>
        <end position="239"/>
    </location>
</feature>
<dbReference type="EMBL" id="PKPP01008213">
    <property type="protein sequence ID" value="PWA51277.1"/>
    <property type="molecule type" value="Genomic_DNA"/>
</dbReference>
<proteinExistence type="predicted"/>
<accession>A0A2U1LQK4</accession>
<evidence type="ECO:0000313" key="2">
    <source>
        <dbReference type="EMBL" id="PWA51277.1"/>
    </source>
</evidence>
<dbReference type="Proteomes" id="UP000245207">
    <property type="component" value="Unassembled WGS sequence"/>
</dbReference>
<dbReference type="OrthoDB" id="1301570at2759"/>
<feature type="compositionally biased region" description="Polar residues" evidence="1">
    <location>
        <begin position="200"/>
        <end position="222"/>
    </location>
</feature>
<sequence length="311" mass="35868">MVRITRRTDLEKDRRRKHRQVASKLIGYSQNWLGISRTNEARGRGKNKCYWEQKETEVLIEALQDMACDPSWKTDGGFRSNYLCEVHRRILIKMPTFSKLVSPHIESKVKWLKAKFHVINDMLKYSGCQWNDVEKKTHKEAKGMWDFKFPFFNELALVYGKDRATGGVVEGFGDAIHNMEAEEMMKLEVRIDDERDDAQTIPSASNTSNARNMGGKQKNTVNGDKVAKKRKTSSSQDVEARLEGIDQSFQMFVKGFNANFATIANAMTDDNIRQKVASEKLRDVLAELGGLKFRHCQYLMLLIYSLQIKRK</sequence>
<name>A0A2U1LQK4_ARTAN</name>
<dbReference type="PANTHER" id="PTHR46250:SF15">
    <property type="entry name" value="OS01G0523800 PROTEIN"/>
    <property type="match status" value="1"/>
</dbReference>
<organism evidence="2 3">
    <name type="scientific">Artemisia annua</name>
    <name type="common">Sweet wormwood</name>
    <dbReference type="NCBI Taxonomy" id="35608"/>
    <lineage>
        <taxon>Eukaryota</taxon>
        <taxon>Viridiplantae</taxon>
        <taxon>Streptophyta</taxon>
        <taxon>Embryophyta</taxon>
        <taxon>Tracheophyta</taxon>
        <taxon>Spermatophyta</taxon>
        <taxon>Magnoliopsida</taxon>
        <taxon>eudicotyledons</taxon>
        <taxon>Gunneridae</taxon>
        <taxon>Pentapetalae</taxon>
        <taxon>asterids</taxon>
        <taxon>campanulids</taxon>
        <taxon>Asterales</taxon>
        <taxon>Asteraceae</taxon>
        <taxon>Asteroideae</taxon>
        <taxon>Anthemideae</taxon>
        <taxon>Artemisiinae</taxon>
        <taxon>Artemisia</taxon>
    </lineage>
</organism>
<protein>
    <submittedName>
        <fullName evidence="2">Myb/SANT-like domain-containing protein</fullName>
    </submittedName>
</protein>
<evidence type="ECO:0000313" key="3">
    <source>
        <dbReference type="Proteomes" id="UP000245207"/>
    </source>
</evidence>